<dbReference type="EMBL" id="HBUF01609148">
    <property type="protein sequence ID" value="CAG6778330.1"/>
    <property type="molecule type" value="Transcribed_RNA"/>
</dbReference>
<dbReference type="EMBL" id="HBUF01275420">
    <property type="protein sequence ID" value="CAG6686245.1"/>
    <property type="molecule type" value="Transcribed_RNA"/>
</dbReference>
<dbReference type="EMBL" id="HBUF01433637">
    <property type="protein sequence ID" value="CAG6742235.1"/>
    <property type="molecule type" value="Transcribed_RNA"/>
</dbReference>
<dbReference type="EMBL" id="HBUF01275421">
    <property type="protein sequence ID" value="CAG6686246.1"/>
    <property type="molecule type" value="Transcribed_RNA"/>
</dbReference>
<keyword evidence="1" id="KW-1133">Transmembrane helix</keyword>
<dbReference type="EMBL" id="HBUF01609149">
    <property type="protein sequence ID" value="CAG6778331.1"/>
    <property type="molecule type" value="Transcribed_RNA"/>
</dbReference>
<accession>A0A8D9F5T7</accession>
<proteinExistence type="predicted"/>
<dbReference type="EMBL" id="HBUF01433636">
    <property type="protein sequence ID" value="CAG6742234.1"/>
    <property type="molecule type" value="Transcribed_RNA"/>
</dbReference>
<protein>
    <submittedName>
        <fullName evidence="2">Uncharacterized protein</fullName>
    </submittedName>
</protein>
<evidence type="ECO:0000313" key="2">
    <source>
        <dbReference type="EMBL" id="CAG6778331.1"/>
    </source>
</evidence>
<keyword evidence="1" id="KW-0472">Membrane</keyword>
<reference evidence="2" key="1">
    <citation type="submission" date="2021-05" db="EMBL/GenBank/DDBJ databases">
        <authorList>
            <person name="Alioto T."/>
            <person name="Alioto T."/>
            <person name="Gomez Garrido J."/>
        </authorList>
    </citation>
    <scope>NUCLEOTIDE SEQUENCE</scope>
</reference>
<keyword evidence="1" id="KW-0812">Transmembrane</keyword>
<dbReference type="EMBL" id="HBUF01275418">
    <property type="protein sequence ID" value="CAG6686243.1"/>
    <property type="molecule type" value="Transcribed_RNA"/>
</dbReference>
<sequence>MLSQFVLRLLDFMSGFTGLLILVLRGLFSVLEFPLEPLLSSPLPGTFKEESLIFFTAVGISSTVLSLPVIGSINFRTTFGEFDSLEFFFKNFFFGVVFSLESSSILETSEMDLRCKGGLCLEGLGSEFFFCLGMVSYLTFSNFSFLLSMTVGLLLEIGSLVTLNSLPFSFAILSFPCAFVVPFFTLSVFLTLIFSLDLDFFSARFSKDFLENLFIAMFFFTISLG</sequence>
<dbReference type="AlphaFoldDB" id="A0A8D9F5T7"/>
<feature type="transmembrane region" description="Helical" evidence="1">
    <location>
        <begin position="12"/>
        <end position="31"/>
    </location>
</feature>
<feature type="transmembrane region" description="Helical" evidence="1">
    <location>
        <begin position="52"/>
        <end position="75"/>
    </location>
</feature>
<feature type="transmembrane region" description="Helical" evidence="1">
    <location>
        <begin position="170"/>
        <end position="196"/>
    </location>
</feature>
<dbReference type="EMBL" id="HBUF01275419">
    <property type="protein sequence ID" value="CAG6686244.1"/>
    <property type="molecule type" value="Transcribed_RNA"/>
</dbReference>
<feature type="transmembrane region" description="Helical" evidence="1">
    <location>
        <begin position="143"/>
        <end position="163"/>
    </location>
</feature>
<organism evidence="2">
    <name type="scientific">Cacopsylla melanoneura</name>
    <dbReference type="NCBI Taxonomy" id="428564"/>
    <lineage>
        <taxon>Eukaryota</taxon>
        <taxon>Metazoa</taxon>
        <taxon>Ecdysozoa</taxon>
        <taxon>Arthropoda</taxon>
        <taxon>Hexapoda</taxon>
        <taxon>Insecta</taxon>
        <taxon>Pterygota</taxon>
        <taxon>Neoptera</taxon>
        <taxon>Paraneoptera</taxon>
        <taxon>Hemiptera</taxon>
        <taxon>Sternorrhyncha</taxon>
        <taxon>Psylloidea</taxon>
        <taxon>Psyllidae</taxon>
        <taxon>Psyllinae</taxon>
        <taxon>Cacopsylla</taxon>
    </lineage>
</organism>
<name>A0A8D9F5T7_9HEMI</name>
<evidence type="ECO:0000256" key="1">
    <source>
        <dbReference type="SAM" id="Phobius"/>
    </source>
</evidence>